<evidence type="ECO:0000313" key="2">
    <source>
        <dbReference type="EMBL" id="HAA8054410.1"/>
    </source>
</evidence>
<reference evidence="2" key="2">
    <citation type="submission" date="2019-10" db="EMBL/GenBank/DDBJ databases">
        <authorList>
            <consortium name="NCBI Pathogen Detection Project"/>
        </authorList>
    </citation>
    <scope>NUCLEOTIDE SEQUENCE</scope>
    <source>
        <strain evidence="2">09CEB371LM</strain>
        <strain evidence="3">Sam_F526FDD3-C0F7-43DB-B204-E231FEF9C926</strain>
    </source>
</reference>
<evidence type="ECO:0000313" key="3">
    <source>
        <dbReference type="EMBL" id="HAA8491570.1"/>
    </source>
</evidence>
<dbReference type="EMBL" id="DAAEQL010000010">
    <property type="protein sequence ID" value="HAA8491570.1"/>
    <property type="molecule type" value="Genomic_DNA"/>
</dbReference>
<evidence type="ECO:0000313" key="4">
    <source>
        <dbReference type="Proteomes" id="UP000840567"/>
    </source>
</evidence>
<dbReference type="Proteomes" id="UP000840039">
    <property type="component" value="Unassembled WGS sequence"/>
</dbReference>
<comment type="similarity">
    <text evidence="1">Belongs to the UPF0236 family.</text>
</comment>
<reference evidence="2 4" key="1">
    <citation type="journal article" date="2018" name="Genome Biol.">
        <title>SKESA: strategic k-mer extension for scrupulous assemblies.</title>
        <authorList>
            <person name="Souvorov A."/>
            <person name="Agarwala R."/>
            <person name="Lipman D.J."/>
        </authorList>
    </citation>
    <scope>NUCLEOTIDE SEQUENCE [LARGE SCALE GENOMIC DNA]</scope>
    <source>
        <strain>09CEB371LM</strain>
        <strain evidence="2 3">Sam_F526FDD3-C0F7-43DB-B204-E231FEF9C926</strain>
    </source>
</reference>
<comment type="caution">
    <text evidence="2">The sequence shown here is derived from an EMBL/GenBank/DDBJ whole genome shotgun (WGS) entry which is preliminary data.</text>
</comment>
<protein>
    <recommendedName>
        <fullName evidence="5">ISLre2 family transposase</fullName>
    </recommendedName>
</protein>
<evidence type="ECO:0008006" key="5">
    <source>
        <dbReference type="Google" id="ProtNLM"/>
    </source>
</evidence>
<dbReference type="InterPro" id="IPR009620">
    <property type="entry name" value="UPF0236"/>
</dbReference>
<dbReference type="Proteomes" id="UP000840567">
    <property type="component" value="Unassembled WGS sequence"/>
</dbReference>
<proteinExistence type="inferred from homology"/>
<dbReference type="EMBL" id="DAAEEB010000014">
    <property type="protein sequence ID" value="HAA8054410.1"/>
    <property type="molecule type" value="Genomic_DNA"/>
</dbReference>
<dbReference type="Pfam" id="PF06782">
    <property type="entry name" value="UPF0236"/>
    <property type="match status" value="1"/>
</dbReference>
<gene>
    <name evidence="2" type="ORF">GHH22_14805</name>
    <name evidence="3" type="ORF">GHO09_13740</name>
</gene>
<dbReference type="RefSeq" id="WP_121674129.1">
    <property type="nucleotide sequence ID" value="NZ_QRRF01000001.1"/>
</dbReference>
<evidence type="ECO:0000256" key="1">
    <source>
        <dbReference type="ARBA" id="ARBA00006539"/>
    </source>
</evidence>
<dbReference type="AlphaFoldDB" id="A0A6W2Q0N6"/>
<organism evidence="2">
    <name type="scientific">Listeria monocytogenes</name>
    <dbReference type="NCBI Taxonomy" id="1639"/>
    <lineage>
        <taxon>Bacteria</taxon>
        <taxon>Bacillati</taxon>
        <taxon>Bacillota</taxon>
        <taxon>Bacilli</taxon>
        <taxon>Bacillales</taxon>
        <taxon>Listeriaceae</taxon>
        <taxon>Listeria</taxon>
    </lineage>
</organism>
<accession>A0A6W2Q0N6</accession>
<sequence>MVTNSDGGSGYEADKFESMDGYSKQHEHFRDLFHVHKKIKERLSFDKPMAKQVEKAIYQYDWDRIETLCATIESRLIDLPEVIIEDRLEQIRKLKNYLSRNWVYIKPFKKRELSIDRGTGAGETGHRLYTYRMKRQGRSWTKKGASHVVAILTAEKNGLLQTALTAEITDKVESLGEEIKGAVRQALKKIDSTAKQSKRVLSSIMVRKAAL</sequence>
<name>A0A6W2Q0N6_LISMN</name>